<evidence type="ECO:0000256" key="1">
    <source>
        <dbReference type="SAM" id="MobiDB-lite"/>
    </source>
</evidence>
<keyword evidence="4" id="KW-1185">Reference proteome</keyword>
<comment type="caution">
    <text evidence="3">The sequence shown here is derived from an EMBL/GenBank/DDBJ whole genome shotgun (WGS) entry which is preliminary data.</text>
</comment>
<sequence>MKPVSLLLCGMVVSSLAVPTLAQERPPSWNWHPDRPAGLKASQNGAPDRGFTPPTPRGDLRGDIASNVRERPDPSRGNDQRRR</sequence>
<evidence type="ECO:0000256" key="2">
    <source>
        <dbReference type="SAM" id="SignalP"/>
    </source>
</evidence>
<dbReference type="Proteomes" id="UP000789704">
    <property type="component" value="Unassembled WGS sequence"/>
</dbReference>
<feature type="signal peptide" evidence="2">
    <location>
        <begin position="1"/>
        <end position="22"/>
    </location>
</feature>
<evidence type="ECO:0000313" key="4">
    <source>
        <dbReference type="Proteomes" id="UP000789704"/>
    </source>
</evidence>
<dbReference type="EMBL" id="CAJQZC010000005">
    <property type="protein sequence ID" value="CAG4902360.1"/>
    <property type="molecule type" value="Genomic_DNA"/>
</dbReference>
<organism evidence="3 4">
    <name type="scientific">Paraburkholderia saeva</name>
    <dbReference type="NCBI Taxonomy" id="2777537"/>
    <lineage>
        <taxon>Bacteria</taxon>
        <taxon>Pseudomonadati</taxon>
        <taxon>Pseudomonadota</taxon>
        <taxon>Betaproteobacteria</taxon>
        <taxon>Burkholderiales</taxon>
        <taxon>Burkholderiaceae</taxon>
        <taxon>Paraburkholderia</taxon>
    </lineage>
</organism>
<dbReference type="RefSeq" id="WP_228878145.1">
    <property type="nucleotide sequence ID" value="NZ_CAJQYX010000002.1"/>
</dbReference>
<feature type="region of interest" description="Disordered" evidence="1">
    <location>
        <begin position="24"/>
        <end position="83"/>
    </location>
</feature>
<name>A0A9N8X2I6_9BURK</name>
<keyword evidence="2" id="KW-0732">Signal</keyword>
<evidence type="ECO:0000313" key="3">
    <source>
        <dbReference type="EMBL" id="CAG4902360.1"/>
    </source>
</evidence>
<feature type="compositionally biased region" description="Basic and acidic residues" evidence="1">
    <location>
        <begin position="58"/>
        <end position="83"/>
    </location>
</feature>
<proteinExistence type="predicted"/>
<gene>
    <name evidence="3" type="ORF">LMG31841_03098</name>
</gene>
<reference evidence="3" key="1">
    <citation type="submission" date="2021-04" db="EMBL/GenBank/DDBJ databases">
        <authorList>
            <person name="Vanwijnsberghe S."/>
        </authorList>
    </citation>
    <scope>NUCLEOTIDE SEQUENCE</scope>
    <source>
        <strain evidence="3">LMG 31841</strain>
    </source>
</reference>
<dbReference type="AlphaFoldDB" id="A0A9N8X2I6"/>
<feature type="chain" id="PRO_5040287859" evidence="2">
    <location>
        <begin position="23"/>
        <end position="83"/>
    </location>
</feature>
<accession>A0A9N8X2I6</accession>
<protein>
    <submittedName>
        <fullName evidence="3">Uncharacterized protein</fullName>
    </submittedName>
</protein>